<dbReference type="CDD" id="cd01127">
    <property type="entry name" value="TrwB_TraG_TraD_VirD4"/>
    <property type="match status" value="1"/>
</dbReference>
<reference evidence="6" key="1">
    <citation type="submission" date="2012-09" db="EMBL/GenBank/DDBJ databases">
        <title>Metagenomic Characterization of a Microbial Community in Wastewater Detects High Levels of Antibiotic Resistance.</title>
        <authorList>
            <person name="Abrams M."/>
            <person name="Caldwell A."/>
            <person name="Vandaei E."/>
            <person name="Lee W."/>
            <person name="Perrott J."/>
            <person name="Khan S.Y."/>
            <person name="Ta J."/>
            <person name="Romero D."/>
            <person name="Nguyen V."/>
            <person name="Pourmand N."/>
            <person name="Ouverney C.C."/>
        </authorList>
    </citation>
    <scope>NUCLEOTIDE SEQUENCE</scope>
</reference>
<dbReference type="AlphaFoldDB" id="L7VQN6"/>
<evidence type="ECO:0000256" key="4">
    <source>
        <dbReference type="SAM" id="MobiDB-lite"/>
    </source>
</evidence>
<dbReference type="Gene3D" id="3.40.50.300">
    <property type="entry name" value="P-loop containing nucleotide triphosphate hydrolases"/>
    <property type="match status" value="2"/>
</dbReference>
<dbReference type="PANTHER" id="PTHR30121">
    <property type="entry name" value="UNCHARACTERIZED PROTEIN YJGR-RELATED"/>
    <property type="match status" value="1"/>
</dbReference>
<dbReference type="GO" id="GO:0005524">
    <property type="term" value="F:ATP binding"/>
    <property type="evidence" value="ECO:0007669"/>
    <property type="project" value="UniProtKB-KW"/>
</dbReference>
<comment type="similarity">
    <text evidence="1">Belongs to the TrbE/VirB4 family.</text>
</comment>
<dbReference type="InterPro" id="IPR003593">
    <property type="entry name" value="AAA+_ATPase"/>
</dbReference>
<evidence type="ECO:0000313" key="6">
    <source>
        <dbReference type="EMBL" id="AGC71252.1"/>
    </source>
</evidence>
<keyword evidence="3" id="KW-0067">ATP-binding</keyword>
<feature type="region of interest" description="Disordered" evidence="4">
    <location>
        <begin position="803"/>
        <end position="830"/>
    </location>
</feature>
<dbReference type="Pfam" id="PF03135">
    <property type="entry name" value="CagE_TrbE_VirB"/>
    <property type="match status" value="1"/>
</dbReference>
<proteinExistence type="inferred from homology"/>
<name>L7VQN6_9BACT</name>
<dbReference type="InterPro" id="IPR027417">
    <property type="entry name" value="P-loop_NTPase"/>
</dbReference>
<dbReference type="InterPro" id="IPR018145">
    <property type="entry name" value="CagE_TrbE_VirB_cntrl_dom"/>
</dbReference>
<keyword evidence="2" id="KW-0547">Nucleotide-binding</keyword>
<dbReference type="SMART" id="SM00382">
    <property type="entry name" value="AAA"/>
    <property type="match status" value="1"/>
</dbReference>
<evidence type="ECO:0000256" key="1">
    <source>
        <dbReference type="ARBA" id="ARBA00006512"/>
    </source>
</evidence>
<dbReference type="NCBIfam" id="NF010447">
    <property type="entry name" value="PRK13873.1"/>
    <property type="match status" value="1"/>
</dbReference>
<dbReference type="Pfam" id="PF19044">
    <property type="entry name" value="P-loop_TraG"/>
    <property type="match status" value="1"/>
</dbReference>
<feature type="domain" description="AAA+ ATPase" evidence="5">
    <location>
        <begin position="442"/>
        <end position="704"/>
    </location>
</feature>
<dbReference type="InterPro" id="IPR043964">
    <property type="entry name" value="P-loop_TraG"/>
</dbReference>
<feature type="compositionally biased region" description="Pro residues" evidence="4">
    <location>
        <begin position="808"/>
        <end position="823"/>
    </location>
</feature>
<dbReference type="EMBL" id="JX649866">
    <property type="protein sequence ID" value="AGC71252.1"/>
    <property type="molecule type" value="Genomic_DNA"/>
</dbReference>
<dbReference type="SUPFAM" id="SSF52540">
    <property type="entry name" value="P-loop containing nucleoside triphosphate hydrolases"/>
    <property type="match status" value="1"/>
</dbReference>
<accession>L7VQN6</accession>
<protein>
    <submittedName>
        <fullName evidence="6">Conjugative transfer protein TrbE</fullName>
    </submittedName>
</protein>
<evidence type="ECO:0000256" key="2">
    <source>
        <dbReference type="ARBA" id="ARBA00022741"/>
    </source>
</evidence>
<dbReference type="PANTHER" id="PTHR30121:SF12">
    <property type="entry name" value="TYPE IV SECRETION SYSTEM PROTEIN CAGE"/>
    <property type="match status" value="1"/>
</dbReference>
<evidence type="ECO:0000256" key="3">
    <source>
        <dbReference type="ARBA" id="ARBA00022840"/>
    </source>
</evidence>
<organism evidence="6">
    <name type="scientific">uncultured bacterium A1Q1_fos_75</name>
    <dbReference type="NCBI Taxonomy" id="1256589"/>
    <lineage>
        <taxon>Bacteria</taxon>
        <taxon>environmental samples</taxon>
    </lineage>
</organism>
<evidence type="ECO:0000259" key="5">
    <source>
        <dbReference type="SMART" id="SM00382"/>
    </source>
</evidence>
<dbReference type="InterPro" id="IPR051162">
    <property type="entry name" value="T4SS_component"/>
</dbReference>
<sequence length="871" mass="95300">MLNLAEYRRKETRLADYLPWACLVAPGVVLNKDGSFQRTLRYRGPDLDSATAAELVAVSARLNNVVKRFGDGWALFFEAERLPAQGYPPGRFADPASWLVDEERRAAFEAEGAHFESRYYLTLLFLPPPDAANTAERVFTERAEPHSIATDIGTQLAAFMTETDRALEMLSSLLPEVQALGDAETLTYLHGTISDKHHAITVPQTPAYLDAVLCDTALVGGLEPMLGPEHLRILTLCGFPNVTTPGVLDALNDLGFAYRWMTRWIALDKTEATRQLTKLRRHWFAKRKSVSAVLREVMFNRETALVDPDADAKAADADTALEELGSDDVAFGYVTTAIVVSDADATRADDKLLAIERIINGRGFATIRESLNAVEAWLGTLPGNPYANVRQPIVHTLNLVHLMPVSAVWAGPEGNAHLRAPPLMLAQTRGATPFRLDLHVGDVGHTLIVGPTGSGKSVLLATLALQFRRFVGAQVVLFDKGRSARAAVLAMNGTALDLALDGDLAFQPLAQIDQPGELAIALEWVIGLFTNEKVVVTPEVKDTVWTALQSLASAPRTERTLTGLAVLIQSAKLSQALAPYTLEGPYGRLLDGEVEKLTLADVMHFEMDGLMHHKQLVLPVLTYLFHRLEARFDGRPTLLVLDEAWVFLDDPLFSARIREWLKTLRKKNVAVVFATQSLADIDRSSIAPAILESCPTRIFLPNDRAIEPQARIVYERFGLNGRQIEILARAIPKRDYYAQTARGNRQFELGLGPITLALAGASSPDDQRLIDQCLAQSQQAGFAAAFLRAKGLTWAAELIEDAQSAASPTPPPIPEPQPSPPLTRPIHKLPPELLSSTSVQAVLAQSAHAASIAERLSPFRAAPDKPKRSRT</sequence>